<proteinExistence type="predicted"/>
<dbReference type="InterPro" id="IPR005225">
    <property type="entry name" value="Small_GTP-bd"/>
</dbReference>
<dbReference type="SUPFAM" id="SSF52540">
    <property type="entry name" value="P-loop containing nucleoside triphosphate hydrolases"/>
    <property type="match status" value="1"/>
</dbReference>
<keyword evidence="2" id="KW-0342">GTP-binding</keyword>
<dbReference type="SMART" id="SM00174">
    <property type="entry name" value="RHO"/>
    <property type="match status" value="1"/>
</dbReference>
<dbReference type="CDD" id="cd00157">
    <property type="entry name" value="Rho"/>
    <property type="match status" value="1"/>
</dbReference>
<sequence>MSIYHDHYSSKTTPKKRKVVVVGDSGTGKSSLLDAIRQGYPSPGKASTTVDNSVYTVNVNNQLELDLWDIPGSGTEDYERLRPLSYAGMHASVICFSIDSRSSFDSVRDKWAPEMLHYLSENTFVLLALKCDMRNNLEQGSKLNLVSYEEASYILLGLKLAKEINALHYLECSAVENRDIINCVKQIAQVALSESYLCN</sequence>
<dbReference type="NCBIfam" id="TIGR00231">
    <property type="entry name" value="small_GTP"/>
    <property type="match status" value="1"/>
</dbReference>
<dbReference type="PROSITE" id="PS51420">
    <property type="entry name" value="RHO"/>
    <property type="match status" value="1"/>
</dbReference>
<dbReference type="Pfam" id="PF00071">
    <property type="entry name" value="Ras"/>
    <property type="match status" value="1"/>
</dbReference>
<dbReference type="PANTHER" id="PTHR24072">
    <property type="entry name" value="RHO FAMILY GTPASE"/>
    <property type="match status" value="1"/>
</dbReference>
<evidence type="ECO:0000313" key="3">
    <source>
        <dbReference type="EMBL" id="KAG2216955.1"/>
    </source>
</evidence>
<dbReference type="SMART" id="SM00173">
    <property type="entry name" value="RAS"/>
    <property type="match status" value="1"/>
</dbReference>
<dbReference type="GO" id="GO:0005525">
    <property type="term" value="F:GTP binding"/>
    <property type="evidence" value="ECO:0007669"/>
    <property type="project" value="UniProtKB-KW"/>
</dbReference>
<name>A0A8H7RUG4_9FUNG</name>
<gene>
    <name evidence="3" type="ORF">INT45_001426</name>
</gene>
<dbReference type="InterPro" id="IPR025662">
    <property type="entry name" value="Sigma_54_int_dom_ATP-bd_1"/>
</dbReference>
<reference evidence="3 4" key="1">
    <citation type="submission" date="2020-12" db="EMBL/GenBank/DDBJ databases">
        <title>Metabolic potential, ecology and presence of endohyphal bacteria is reflected in genomic diversity of Mucoromycotina.</title>
        <authorList>
            <person name="Muszewska A."/>
            <person name="Okrasinska A."/>
            <person name="Steczkiewicz K."/>
            <person name="Drgas O."/>
            <person name="Orlowska M."/>
            <person name="Perlinska-Lenart U."/>
            <person name="Aleksandrzak-Piekarczyk T."/>
            <person name="Szatraj K."/>
            <person name="Zielenkiewicz U."/>
            <person name="Pilsyk S."/>
            <person name="Malc E."/>
            <person name="Mieczkowski P."/>
            <person name="Kruszewska J.S."/>
            <person name="Biernat P."/>
            <person name="Pawlowska J."/>
        </authorList>
    </citation>
    <scope>NUCLEOTIDE SEQUENCE [LARGE SCALE GENOMIC DNA]</scope>
    <source>
        <strain evidence="3 4">CBS 142.35</strain>
    </source>
</reference>
<dbReference type="Gene3D" id="3.40.50.300">
    <property type="entry name" value="P-loop containing nucleotide triphosphate hydrolases"/>
    <property type="match status" value="1"/>
</dbReference>
<keyword evidence="4" id="KW-1185">Reference proteome</keyword>
<dbReference type="GO" id="GO:0007264">
    <property type="term" value="P:small GTPase-mediated signal transduction"/>
    <property type="evidence" value="ECO:0007669"/>
    <property type="project" value="InterPro"/>
</dbReference>
<dbReference type="PRINTS" id="PR00449">
    <property type="entry name" value="RASTRNSFRMNG"/>
</dbReference>
<dbReference type="GO" id="GO:0003924">
    <property type="term" value="F:GTPase activity"/>
    <property type="evidence" value="ECO:0007669"/>
    <property type="project" value="InterPro"/>
</dbReference>
<accession>A0A8H7RUG4</accession>
<organism evidence="3 4">
    <name type="scientific">Circinella minor</name>
    <dbReference type="NCBI Taxonomy" id="1195481"/>
    <lineage>
        <taxon>Eukaryota</taxon>
        <taxon>Fungi</taxon>
        <taxon>Fungi incertae sedis</taxon>
        <taxon>Mucoromycota</taxon>
        <taxon>Mucoromycotina</taxon>
        <taxon>Mucoromycetes</taxon>
        <taxon>Mucorales</taxon>
        <taxon>Lichtheimiaceae</taxon>
        <taxon>Circinella</taxon>
    </lineage>
</organism>
<dbReference type="InterPro" id="IPR003578">
    <property type="entry name" value="Small_GTPase_Rho"/>
</dbReference>
<keyword evidence="1" id="KW-0547">Nucleotide-binding</keyword>
<dbReference type="PROSITE" id="PS00675">
    <property type="entry name" value="SIGMA54_INTERACT_1"/>
    <property type="match status" value="1"/>
</dbReference>
<evidence type="ECO:0000256" key="2">
    <source>
        <dbReference type="ARBA" id="ARBA00023134"/>
    </source>
</evidence>
<dbReference type="PROSITE" id="PS51419">
    <property type="entry name" value="RAB"/>
    <property type="match status" value="1"/>
</dbReference>
<dbReference type="Proteomes" id="UP000646827">
    <property type="component" value="Unassembled WGS sequence"/>
</dbReference>
<dbReference type="OrthoDB" id="8830751at2759"/>
<comment type="caution">
    <text evidence="3">The sequence shown here is derived from an EMBL/GenBank/DDBJ whole genome shotgun (WGS) entry which is preliminary data.</text>
</comment>
<dbReference type="SMART" id="SM00175">
    <property type="entry name" value="RAB"/>
    <property type="match status" value="1"/>
</dbReference>
<dbReference type="InterPro" id="IPR027417">
    <property type="entry name" value="P-loop_NTPase"/>
</dbReference>
<evidence type="ECO:0000256" key="1">
    <source>
        <dbReference type="ARBA" id="ARBA00022741"/>
    </source>
</evidence>
<evidence type="ECO:0000313" key="4">
    <source>
        <dbReference type="Proteomes" id="UP000646827"/>
    </source>
</evidence>
<dbReference type="AlphaFoldDB" id="A0A8H7RUG4"/>
<dbReference type="EMBL" id="JAEPRB010000342">
    <property type="protein sequence ID" value="KAG2216955.1"/>
    <property type="molecule type" value="Genomic_DNA"/>
</dbReference>
<dbReference type="InterPro" id="IPR001806">
    <property type="entry name" value="Small_GTPase"/>
</dbReference>
<protein>
    <submittedName>
        <fullName evidence="3">Uncharacterized protein</fullName>
    </submittedName>
</protein>